<dbReference type="Pfam" id="PF14760">
    <property type="entry name" value="Rnk_N"/>
    <property type="match status" value="1"/>
</dbReference>
<evidence type="ECO:0000313" key="3">
    <source>
        <dbReference type="EMBL" id="AWN35124.1"/>
    </source>
</evidence>
<dbReference type="NCBIfam" id="NF004396">
    <property type="entry name" value="PRK05753.1"/>
    <property type="match status" value="1"/>
</dbReference>
<dbReference type="GO" id="GO:0006354">
    <property type="term" value="P:DNA-templated transcription elongation"/>
    <property type="evidence" value="ECO:0007669"/>
    <property type="project" value="TreeGrafter"/>
</dbReference>
<keyword evidence="3" id="KW-0418">Kinase</keyword>
<dbReference type="Pfam" id="PF01272">
    <property type="entry name" value="GreA_GreB"/>
    <property type="match status" value="1"/>
</dbReference>
<keyword evidence="3" id="KW-0808">Transferase</keyword>
<dbReference type="KEGG" id="meti:DK427_04670"/>
<dbReference type="AlphaFoldDB" id="A0A2U8VNC5"/>
<proteinExistence type="predicted"/>
<dbReference type="GO" id="GO:0070063">
    <property type="term" value="F:RNA polymerase binding"/>
    <property type="evidence" value="ECO:0007669"/>
    <property type="project" value="InterPro"/>
</dbReference>
<gene>
    <name evidence="3" type="ORF">DK427_04670</name>
</gene>
<reference evidence="3 4" key="1">
    <citation type="submission" date="2018-05" db="EMBL/GenBank/DDBJ databases">
        <title>Complete Genome Sequence of Methylobacterium sp. 17Sr1-43.</title>
        <authorList>
            <person name="Srinivasan S."/>
        </authorList>
    </citation>
    <scope>NUCLEOTIDE SEQUENCE [LARGE SCALE GENOMIC DNA]</scope>
    <source>
        <strain evidence="3 4">17Sr1-43</strain>
    </source>
</reference>
<dbReference type="SUPFAM" id="SSF54534">
    <property type="entry name" value="FKBP-like"/>
    <property type="match status" value="1"/>
</dbReference>
<feature type="domain" description="Transcription elongation factor GreA/GreB C-terminal" evidence="1">
    <location>
        <begin position="62"/>
        <end position="133"/>
    </location>
</feature>
<dbReference type="EMBL" id="CP029551">
    <property type="protein sequence ID" value="AWN35124.1"/>
    <property type="molecule type" value="Genomic_DNA"/>
</dbReference>
<dbReference type="Gene3D" id="3.10.50.30">
    <property type="entry name" value="Transcription elongation factor, GreA/GreB, C-terminal domain"/>
    <property type="match status" value="1"/>
</dbReference>
<dbReference type="GO" id="GO:0003677">
    <property type="term" value="F:DNA binding"/>
    <property type="evidence" value="ECO:0007669"/>
    <property type="project" value="InterPro"/>
</dbReference>
<accession>A0A2U8VNC5</accession>
<keyword evidence="4" id="KW-1185">Reference proteome</keyword>
<sequence length="138" mass="14923">MLQKKPRPAARPRIKMTSEDHARLSRLAAVAMDRMPGVASFLSDEIDRAQIISGGRSGGEFAKMGCQVEFRDNSTGKSQTVTLVYPGEADIERGRVSVLTPIGAALIGLSVGQSIDWETRNGSVKRLTVLEVREPATV</sequence>
<protein>
    <submittedName>
        <fullName evidence="3">Nucleoside diphosphate kinase regulator</fullName>
    </submittedName>
</protein>
<name>A0A2U8VNC5_9HYPH</name>
<dbReference type="InterPro" id="IPR023459">
    <property type="entry name" value="Tscrpt_elong_fac_GreA/B_fam"/>
</dbReference>
<dbReference type="Proteomes" id="UP000246058">
    <property type="component" value="Chromosome"/>
</dbReference>
<dbReference type="PANTHER" id="PTHR30437">
    <property type="entry name" value="TRANSCRIPTION ELONGATION FACTOR GREA"/>
    <property type="match status" value="1"/>
</dbReference>
<dbReference type="InterPro" id="IPR036953">
    <property type="entry name" value="GreA/GreB_C_sf"/>
</dbReference>
<dbReference type="OrthoDB" id="192847at2"/>
<evidence type="ECO:0000259" key="2">
    <source>
        <dbReference type="Pfam" id="PF14760"/>
    </source>
</evidence>
<dbReference type="Gene3D" id="1.10.286.20">
    <property type="match status" value="1"/>
</dbReference>
<dbReference type="PANTHER" id="PTHR30437:SF5">
    <property type="entry name" value="REGULATOR OF NUCLEOSIDE DIPHOSPHATE KINASE"/>
    <property type="match status" value="1"/>
</dbReference>
<organism evidence="3 4">
    <name type="scientific">Methylobacterium radiodurans</name>
    <dbReference type="NCBI Taxonomy" id="2202828"/>
    <lineage>
        <taxon>Bacteria</taxon>
        <taxon>Pseudomonadati</taxon>
        <taxon>Pseudomonadota</taxon>
        <taxon>Alphaproteobacteria</taxon>
        <taxon>Hyphomicrobiales</taxon>
        <taxon>Methylobacteriaceae</taxon>
        <taxon>Methylobacterium</taxon>
    </lineage>
</organism>
<evidence type="ECO:0000313" key="4">
    <source>
        <dbReference type="Proteomes" id="UP000246058"/>
    </source>
</evidence>
<dbReference type="InterPro" id="IPR029462">
    <property type="entry name" value="Rnk_N"/>
</dbReference>
<dbReference type="GO" id="GO:0016301">
    <property type="term" value="F:kinase activity"/>
    <property type="evidence" value="ECO:0007669"/>
    <property type="project" value="UniProtKB-KW"/>
</dbReference>
<dbReference type="InterPro" id="IPR001437">
    <property type="entry name" value="Tscrpt_elong_fac_GreA/B_C"/>
</dbReference>
<feature type="domain" description="Regulator of nucleoside diphosphate kinase N-terminal" evidence="2">
    <location>
        <begin position="12"/>
        <end position="51"/>
    </location>
</feature>
<dbReference type="GO" id="GO:0032784">
    <property type="term" value="P:regulation of DNA-templated transcription elongation"/>
    <property type="evidence" value="ECO:0007669"/>
    <property type="project" value="InterPro"/>
</dbReference>
<evidence type="ECO:0000259" key="1">
    <source>
        <dbReference type="Pfam" id="PF01272"/>
    </source>
</evidence>
<dbReference type="RefSeq" id="WP_109950255.1">
    <property type="nucleotide sequence ID" value="NZ_CP029551.1"/>
</dbReference>